<feature type="region of interest" description="Disordered" evidence="1">
    <location>
        <begin position="536"/>
        <end position="575"/>
    </location>
</feature>
<name>A0A8J2RNM6_9CRUS</name>
<feature type="compositionally biased region" description="Acidic residues" evidence="1">
    <location>
        <begin position="541"/>
        <end position="574"/>
    </location>
</feature>
<evidence type="ECO:0000256" key="1">
    <source>
        <dbReference type="SAM" id="MobiDB-lite"/>
    </source>
</evidence>
<dbReference type="GO" id="GO:0003677">
    <property type="term" value="F:DNA binding"/>
    <property type="evidence" value="ECO:0007669"/>
    <property type="project" value="InterPro"/>
</dbReference>
<protein>
    <recommendedName>
        <fullName evidence="2">Hemimethylated DNA-binding domain-containing protein</fullName>
    </recommendedName>
</protein>
<organism evidence="3 4">
    <name type="scientific">Daphnia galeata</name>
    <dbReference type="NCBI Taxonomy" id="27404"/>
    <lineage>
        <taxon>Eukaryota</taxon>
        <taxon>Metazoa</taxon>
        <taxon>Ecdysozoa</taxon>
        <taxon>Arthropoda</taxon>
        <taxon>Crustacea</taxon>
        <taxon>Branchiopoda</taxon>
        <taxon>Diplostraca</taxon>
        <taxon>Cladocera</taxon>
        <taxon>Anomopoda</taxon>
        <taxon>Daphniidae</taxon>
        <taxon>Daphnia</taxon>
    </lineage>
</organism>
<comment type="caution">
    <text evidence="3">The sequence shown here is derived from an EMBL/GenBank/DDBJ whole genome shotgun (WGS) entry which is preliminary data.</text>
</comment>
<dbReference type="InterPro" id="IPR011722">
    <property type="entry name" value="Hemimethylated_DNA-bd_dom"/>
</dbReference>
<dbReference type="InterPro" id="IPR032698">
    <property type="entry name" value="SirB1_N"/>
</dbReference>
<accession>A0A8J2RNM6</accession>
<evidence type="ECO:0000313" key="3">
    <source>
        <dbReference type="EMBL" id="CAH0102237.1"/>
    </source>
</evidence>
<dbReference type="SUPFAM" id="SSF141255">
    <property type="entry name" value="YccV-like"/>
    <property type="match status" value="1"/>
</dbReference>
<dbReference type="InterPro" id="IPR036623">
    <property type="entry name" value="Hemimethylated_DNA-bd_sf"/>
</dbReference>
<dbReference type="SUPFAM" id="SSF48371">
    <property type="entry name" value="ARM repeat"/>
    <property type="match status" value="1"/>
</dbReference>
<feature type="domain" description="Hemimethylated DNA-binding" evidence="2">
    <location>
        <begin position="493"/>
        <end position="645"/>
    </location>
</feature>
<sequence length="664" mass="77200">MSLLSLSNEVLICYIFSLDTISISDLQSLMVSCRPLYNIIRESDELWRLKFIQRWGDFLSQTPKSYENVWFEWTTMRLKKAKEVQKAVQNMSSVAYPLGQSPLIVINKLIVGSYPIPEYVQNELEELISDKNIKANKTTAHYASDALIKVRISMLDKKWLEFMAQPESQKSLFEGVALVSQWATLEHGKGQTCLQDLESSIEEITDRVKQLELEEMRNGKKLELGVEKVSFASTVEPKKKNLKVFDFINQVMFNELGFKKHPYFYTSDRNLYCNFQQAFERKEGCPAVLCAIYQEVARKMDILCEPVFCDQIDREDGICFWDRMMNRPKLLLRWKDSAGSEDDSIYIDVYRGGFLKQSSVYPSLREQPAASVDSVLKNMLGVLTRFMWNQYDEFGLKTMRDDLLFYARLACSMSPQNPNAITWYAEHCIGMGIQLDDAIKLLQNYFQSPEYKPLVEELFSRCPSKMLEECISKLYEQKGEIADAKTVHHRLSSLKFSVGLVMICNYKKWGSKFRKPCVIVSWNLKFQESSEWKSEVRSDDEYYDEEDSDDFEDEEDEGDEEVDEEDEGDEEVDEDKACSRMKKAVPSQDQPHYHILMVDSDEDNPQFQLNVPEETLELLPAAVPIEHDKIWFHFERFDGRRYVPNAEKRAQFPEDEAVTLSLIG</sequence>
<keyword evidence="4" id="KW-1185">Reference proteome</keyword>
<dbReference type="AlphaFoldDB" id="A0A8J2RNM6"/>
<evidence type="ECO:0000313" key="4">
    <source>
        <dbReference type="Proteomes" id="UP000789390"/>
    </source>
</evidence>
<dbReference type="InterPro" id="IPR016024">
    <property type="entry name" value="ARM-type_fold"/>
</dbReference>
<dbReference type="OrthoDB" id="6345946at2759"/>
<dbReference type="SMART" id="SM00992">
    <property type="entry name" value="YccV-like"/>
    <property type="match status" value="1"/>
</dbReference>
<dbReference type="PANTHER" id="PTHR31350">
    <property type="entry name" value="SI:DKEY-261L7.2"/>
    <property type="match status" value="1"/>
</dbReference>
<reference evidence="3" key="1">
    <citation type="submission" date="2021-11" db="EMBL/GenBank/DDBJ databases">
        <authorList>
            <person name="Schell T."/>
        </authorList>
    </citation>
    <scope>NUCLEOTIDE SEQUENCE</scope>
    <source>
        <strain evidence="3">M5</strain>
    </source>
</reference>
<dbReference type="PANTHER" id="PTHR31350:SF21">
    <property type="entry name" value="F-BOX ONLY PROTEIN 21"/>
    <property type="match status" value="1"/>
</dbReference>
<dbReference type="Proteomes" id="UP000789390">
    <property type="component" value="Unassembled WGS sequence"/>
</dbReference>
<dbReference type="Pfam" id="PF08755">
    <property type="entry name" value="YccV-like"/>
    <property type="match status" value="1"/>
</dbReference>
<dbReference type="EMBL" id="CAKKLH010000078">
    <property type="protein sequence ID" value="CAH0102237.1"/>
    <property type="molecule type" value="Genomic_DNA"/>
</dbReference>
<dbReference type="Pfam" id="PF13369">
    <property type="entry name" value="Transglut_core2"/>
    <property type="match status" value="1"/>
</dbReference>
<gene>
    <name evidence="3" type="ORF">DGAL_LOCUS4628</name>
</gene>
<proteinExistence type="predicted"/>
<evidence type="ECO:0000259" key="2">
    <source>
        <dbReference type="SMART" id="SM00992"/>
    </source>
</evidence>
<dbReference type="Gene3D" id="2.30.30.390">
    <property type="entry name" value="Hemimethylated DNA-binding domain"/>
    <property type="match status" value="1"/>
</dbReference>